<accession>A0ABV6C758</accession>
<dbReference type="Proteomes" id="UP001589758">
    <property type="component" value="Unassembled WGS sequence"/>
</dbReference>
<evidence type="ECO:0000259" key="1">
    <source>
        <dbReference type="Pfam" id="PF03886"/>
    </source>
</evidence>
<protein>
    <submittedName>
        <fullName evidence="2">Membrane integrity-associated transporter subunit PqiC</fullName>
    </submittedName>
</protein>
<reference evidence="2 3" key="1">
    <citation type="submission" date="2024-09" db="EMBL/GenBank/DDBJ databases">
        <authorList>
            <person name="Sun Q."/>
            <person name="Mori K."/>
        </authorList>
    </citation>
    <scope>NUCLEOTIDE SEQUENCE [LARGE SCALE GENOMIC DNA]</scope>
    <source>
        <strain evidence="2 3">CCM 8545</strain>
    </source>
</reference>
<comment type="caution">
    <text evidence="2">The sequence shown here is derived from an EMBL/GenBank/DDBJ whole genome shotgun (WGS) entry which is preliminary data.</text>
</comment>
<keyword evidence="3" id="KW-1185">Reference proteome</keyword>
<evidence type="ECO:0000313" key="3">
    <source>
        <dbReference type="Proteomes" id="UP001589758"/>
    </source>
</evidence>
<gene>
    <name evidence="2" type="ORF">ACFFIT_01615</name>
</gene>
<dbReference type="PROSITE" id="PS51257">
    <property type="entry name" value="PROKAR_LIPOPROTEIN"/>
    <property type="match status" value="1"/>
</dbReference>
<organism evidence="2 3">
    <name type="scientific">Thorsellia kenyensis</name>
    <dbReference type="NCBI Taxonomy" id="1549888"/>
    <lineage>
        <taxon>Bacteria</taxon>
        <taxon>Pseudomonadati</taxon>
        <taxon>Pseudomonadota</taxon>
        <taxon>Gammaproteobacteria</taxon>
        <taxon>Enterobacterales</taxon>
        <taxon>Thorselliaceae</taxon>
        <taxon>Thorsellia</taxon>
    </lineage>
</organism>
<proteinExistence type="predicted"/>
<evidence type="ECO:0000313" key="2">
    <source>
        <dbReference type="EMBL" id="MFC0178804.1"/>
    </source>
</evidence>
<sequence>MFKLTRFIQSTLVFIGVTFLAGCGSSAQEGPNYYQLPFNTTTSSAQSDQIGRSLPVVWIEPIILSSQLASRNIAFQTSDVNYTLAQNHLWASALEEQLSVAFETDLNAILSGFFITRQGNSQADYRVQISVLEFHPRFDGKVVMSGRFNITSKSGKTITQAFKSETLLTKDGYEESVRQLAVLWQKEIELIAQKIREIN</sequence>
<dbReference type="Pfam" id="PF03886">
    <property type="entry name" value="ABC_trans_aux"/>
    <property type="match status" value="1"/>
</dbReference>
<name>A0ABV6C758_9GAMM</name>
<dbReference type="InterPro" id="IPR005586">
    <property type="entry name" value="ABC_trans_aux"/>
</dbReference>
<dbReference type="SUPFAM" id="SSF159594">
    <property type="entry name" value="XCC0632-like"/>
    <property type="match status" value="1"/>
</dbReference>
<feature type="domain" description="ABC-type transport auxiliary lipoprotein component" evidence="1">
    <location>
        <begin position="34"/>
        <end position="189"/>
    </location>
</feature>
<dbReference type="EMBL" id="JBHLXE010000016">
    <property type="protein sequence ID" value="MFC0178804.1"/>
    <property type="molecule type" value="Genomic_DNA"/>
</dbReference>
<dbReference type="Gene3D" id="3.40.50.10610">
    <property type="entry name" value="ABC-type transport auxiliary lipoprotein component"/>
    <property type="match status" value="1"/>
</dbReference>
<dbReference type="RefSeq" id="WP_385875776.1">
    <property type="nucleotide sequence ID" value="NZ_JBHLXE010000016.1"/>
</dbReference>